<evidence type="ECO:0000313" key="16">
    <source>
        <dbReference type="WBParaSite" id="ACRNAN_scaffold1584.g22493.t1"/>
    </source>
</evidence>
<evidence type="ECO:0000256" key="6">
    <source>
        <dbReference type="ARBA" id="ARBA00022679"/>
    </source>
</evidence>
<dbReference type="SUPFAM" id="SSF53335">
    <property type="entry name" value="S-adenosyl-L-methionine-dependent methyltransferases"/>
    <property type="match status" value="1"/>
</dbReference>
<dbReference type="WBParaSite" id="ACRNAN_scaffold1584.g22493.t1">
    <property type="protein sequence ID" value="ACRNAN_scaffold1584.g22493.t1"/>
    <property type="gene ID" value="ACRNAN_scaffold1584.g22493"/>
</dbReference>
<evidence type="ECO:0000256" key="7">
    <source>
        <dbReference type="ARBA" id="ARBA00022691"/>
    </source>
</evidence>
<dbReference type="GO" id="GO:0006886">
    <property type="term" value="P:intracellular protein transport"/>
    <property type="evidence" value="ECO:0007669"/>
    <property type="project" value="InterPro"/>
</dbReference>
<dbReference type="InterPro" id="IPR029063">
    <property type="entry name" value="SAM-dependent_MTases_sf"/>
</dbReference>
<dbReference type="GO" id="GO:0140956">
    <property type="term" value="F:histone H3K79 trimethyltransferase activity"/>
    <property type="evidence" value="ECO:0007669"/>
    <property type="project" value="UniProtKB-EC"/>
</dbReference>
<keyword evidence="9 12" id="KW-0539">Nucleus</keyword>
<dbReference type="GO" id="GO:0035097">
    <property type="term" value="C:histone methyltransferase complex"/>
    <property type="evidence" value="ECO:0007669"/>
    <property type="project" value="UniProtKB-ARBA"/>
</dbReference>
<evidence type="ECO:0000256" key="3">
    <source>
        <dbReference type="ARBA" id="ARBA00012190"/>
    </source>
</evidence>
<dbReference type="AlphaFoldDB" id="A0A914CZX7"/>
<dbReference type="Pfam" id="PF03643">
    <property type="entry name" value="Vps26"/>
    <property type="match status" value="1"/>
</dbReference>
<reference evidence="16" key="1">
    <citation type="submission" date="2022-11" db="UniProtKB">
        <authorList>
            <consortium name="WormBaseParasite"/>
        </authorList>
    </citation>
    <scope>IDENTIFICATION</scope>
</reference>
<feature type="compositionally biased region" description="Low complexity" evidence="13">
    <location>
        <begin position="415"/>
        <end position="434"/>
    </location>
</feature>
<evidence type="ECO:0000256" key="12">
    <source>
        <dbReference type="RuleBase" id="RU271113"/>
    </source>
</evidence>
<accession>A0A914CZX7</accession>
<proteinExistence type="inferred from homology"/>
<dbReference type="Pfam" id="PF08123">
    <property type="entry name" value="DOT1"/>
    <property type="match status" value="1"/>
</dbReference>
<comment type="catalytic activity">
    <reaction evidence="11 12">
        <text>L-lysyl(79)-[histone H3] + 3 S-adenosyl-L-methionine = N(6),N(6),N(6)-trimethyl-L-lysyl(79)-[histone H3] + 3 S-adenosyl-L-homocysteine + 3 H(+)</text>
        <dbReference type="Rhea" id="RHEA:60328"/>
        <dbReference type="Rhea" id="RHEA-COMP:15549"/>
        <dbReference type="Rhea" id="RHEA-COMP:15552"/>
        <dbReference type="ChEBI" id="CHEBI:15378"/>
        <dbReference type="ChEBI" id="CHEBI:29969"/>
        <dbReference type="ChEBI" id="CHEBI:57856"/>
        <dbReference type="ChEBI" id="CHEBI:59789"/>
        <dbReference type="ChEBI" id="CHEBI:61961"/>
        <dbReference type="EC" id="2.1.1.360"/>
    </reaction>
</comment>
<dbReference type="FunFam" id="3.40.50.150:FF:000033">
    <property type="entry name" value="Histone-lysine N-methyltransferase, H3 lysine-79 specific"/>
    <property type="match status" value="1"/>
</dbReference>
<evidence type="ECO:0000256" key="8">
    <source>
        <dbReference type="ARBA" id="ARBA00022853"/>
    </source>
</evidence>
<comment type="miscellaneous">
    <text evidence="12">In contrast to other lysine histone methyltransferases, it does not contain a SET domain, suggesting the existence of another mechanism for methylation of lysine residues of histones.</text>
</comment>
<evidence type="ECO:0000256" key="2">
    <source>
        <dbReference type="ARBA" id="ARBA00009100"/>
    </source>
</evidence>
<dbReference type="GO" id="GO:0000077">
    <property type="term" value="P:DNA damage checkpoint signaling"/>
    <property type="evidence" value="ECO:0007669"/>
    <property type="project" value="TreeGrafter"/>
</dbReference>
<keyword evidence="15" id="KW-1185">Reference proteome</keyword>
<evidence type="ECO:0000256" key="13">
    <source>
        <dbReference type="SAM" id="MobiDB-lite"/>
    </source>
</evidence>
<dbReference type="EC" id="2.1.1.360" evidence="3 12"/>
<evidence type="ECO:0000256" key="9">
    <source>
        <dbReference type="ARBA" id="ARBA00023242"/>
    </source>
</evidence>
<feature type="region of interest" description="Disordered" evidence="13">
    <location>
        <begin position="413"/>
        <end position="449"/>
    </location>
</feature>
<keyword evidence="6 12" id="KW-0808">Transferase</keyword>
<organism evidence="15 16">
    <name type="scientific">Acrobeloides nanus</name>
    <dbReference type="NCBI Taxonomy" id="290746"/>
    <lineage>
        <taxon>Eukaryota</taxon>
        <taxon>Metazoa</taxon>
        <taxon>Ecdysozoa</taxon>
        <taxon>Nematoda</taxon>
        <taxon>Chromadorea</taxon>
        <taxon>Rhabditida</taxon>
        <taxon>Tylenchina</taxon>
        <taxon>Cephalobomorpha</taxon>
        <taxon>Cephaloboidea</taxon>
        <taxon>Cephalobidae</taxon>
        <taxon>Acrobeloides</taxon>
    </lineage>
</organism>
<dbReference type="GO" id="GO:0006281">
    <property type="term" value="P:DNA repair"/>
    <property type="evidence" value="ECO:0007669"/>
    <property type="project" value="TreeGrafter"/>
</dbReference>
<dbReference type="Gene3D" id="2.60.40.640">
    <property type="match status" value="1"/>
</dbReference>
<dbReference type="PANTHER" id="PTHR21451:SF0">
    <property type="entry name" value="HISTONE-LYSINE N-METHYLTRANSFERASE, H3 LYSINE-79 SPECIFIC"/>
    <property type="match status" value="1"/>
</dbReference>
<evidence type="ECO:0000256" key="5">
    <source>
        <dbReference type="ARBA" id="ARBA00022603"/>
    </source>
</evidence>
<feature type="compositionally biased region" description="Basic residues" evidence="13">
    <location>
        <begin position="436"/>
        <end position="445"/>
    </location>
</feature>
<evidence type="ECO:0000256" key="4">
    <source>
        <dbReference type="ARBA" id="ARBA00020987"/>
    </source>
</evidence>
<name>A0A914CZX7_9BILA</name>
<comment type="subcellular location">
    <subcellularLocation>
        <location evidence="1 12">Nucleus</location>
    </subcellularLocation>
</comment>
<dbReference type="GO" id="GO:0032259">
    <property type="term" value="P:methylation"/>
    <property type="evidence" value="ECO:0007669"/>
    <property type="project" value="UniProtKB-KW"/>
</dbReference>
<dbReference type="PANTHER" id="PTHR21451">
    <property type="entry name" value="HISTONE H3 METHYLTRANSFERASE"/>
    <property type="match status" value="1"/>
</dbReference>
<evidence type="ECO:0000259" key="14">
    <source>
        <dbReference type="PROSITE" id="PS51569"/>
    </source>
</evidence>
<comment type="similarity">
    <text evidence="2">Belongs to the VPS26 family.</text>
</comment>
<dbReference type="Proteomes" id="UP000887540">
    <property type="component" value="Unplaced"/>
</dbReference>
<evidence type="ECO:0000313" key="15">
    <source>
        <dbReference type="Proteomes" id="UP000887540"/>
    </source>
</evidence>
<dbReference type="InterPro" id="IPR025789">
    <property type="entry name" value="DOT1_dom"/>
</dbReference>
<protein>
    <recommendedName>
        <fullName evidence="4 12">Histone-lysine N-methyltransferase, H3 lysine-79 specific</fullName>
        <ecNumber evidence="3 12">2.1.1.360</ecNumber>
    </recommendedName>
    <alternativeName>
        <fullName evidence="10 12">Histone H3-K79 methyltransferase</fullName>
    </alternativeName>
</protein>
<dbReference type="PROSITE" id="PS51569">
    <property type="entry name" value="DOT1"/>
    <property type="match status" value="1"/>
</dbReference>
<dbReference type="InterPro" id="IPR030445">
    <property type="entry name" value="H3-K79_meTrfase"/>
</dbReference>
<comment type="function">
    <text evidence="12">Histone methyltransferase that specifically trimethylates histone H3 to form H3K79me3. This methylation is required for telomere silencing and for the pachytene checkpoint during the meiotic cell cycle by allowing the recruitment of RAD9 to double strand breaks. Nucleosomes are preferred as substrate compared to free histone.</text>
</comment>
<evidence type="ECO:0000256" key="1">
    <source>
        <dbReference type="ARBA" id="ARBA00004123"/>
    </source>
</evidence>
<dbReference type="InterPro" id="IPR014752">
    <property type="entry name" value="Arrestin-like_C"/>
</dbReference>
<keyword evidence="5 12" id="KW-0489">Methyltransferase</keyword>
<comment type="similarity">
    <text evidence="12">Belongs to the class I-like SAM-binding methyltransferase superfamily. DOT1 family.</text>
</comment>
<keyword evidence="7 12" id="KW-0949">S-adenosyl-L-methionine</keyword>
<sequence>MAFFGFGQSADISIRLDDEDTRKVASIRGEDGNMETHFLFYDGENVSGEVTIALKKASQKLEHQGIRVDFMGQIDWKGSLTKDEILELMKFCQELFPADIKNDVHGIRSIILAIKSSSDLSYEFVKKQVIKFNRISKTFSQLSSGMLINGISANGNEKPIKAVGHRNFYEIATMARIFAYKRLGVKPTQLNHHYKPGASEVYGETTYSRLVSIIDDLDLSKKDVFADLGSGCGNVVLHVASAAKIRKVIGIELMQLPASIAKETKNIFKSWMDWLGKETINMEIIEGDFTEAANVTKIRNEATVILMNNIGFQSDLERKIIDNYICKNGLCLLNDKTRIITTKKISFAIGDKVFVGNNLTNVCNIFTIKSFSPMNADEQGTSWTASDVTYFLYTVNLQNGENARSTMPRSVALASTPLSSSRSSTPNISSPSPTIRKNKRQRKVPKSYNPEVHEITQMEILISNNEIVENFKKRPKYEVAKQASQENSGNSALGEEMNRSLECSILPYVKEYRRKETKNLDHDLDKEI</sequence>
<feature type="domain" description="DOT1" evidence="14">
    <location>
        <begin position="69"/>
        <end position="408"/>
    </location>
</feature>
<dbReference type="Gene3D" id="3.40.50.150">
    <property type="entry name" value="Vaccinia Virus protein VP39"/>
    <property type="match status" value="1"/>
</dbReference>
<evidence type="ECO:0000256" key="10">
    <source>
        <dbReference type="ARBA" id="ARBA00029821"/>
    </source>
</evidence>
<dbReference type="InterPro" id="IPR028934">
    <property type="entry name" value="Vps26-related"/>
</dbReference>
<evidence type="ECO:0000256" key="11">
    <source>
        <dbReference type="ARBA" id="ARBA00047770"/>
    </source>
</evidence>
<keyword evidence="8 12" id="KW-0156">Chromatin regulator</keyword>